<dbReference type="InterPro" id="IPR026360">
    <property type="entry name" value="Xnuc_lig_assoc"/>
</dbReference>
<dbReference type="STRING" id="1086013.SAMN05421774_10419"/>
<protein>
    <submittedName>
        <fullName evidence="1">Putative mRNA 3-end processing factor</fullName>
    </submittedName>
</protein>
<evidence type="ECO:0000313" key="1">
    <source>
        <dbReference type="EMBL" id="SIT00016.1"/>
    </source>
</evidence>
<evidence type="ECO:0000313" key="2">
    <source>
        <dbReference type="Proteomes" id="UP000186141"/>
    </source>
</evidence>
<dbReference type="EMBL" id="FTOT01000004">
    <property type="protein sequence ID" value="SIT00016.1"/>
    <property type="molecule type" value="Genomic_DNA"/>
</dbReference>
<dbReference type="RefSeq" id="WP_076531166.1">
    <property type="nucleotide sequence ID" value="NZ_BMEH01000004.1"/>
</dbReference>
<keyword evidence="2" id="KW-1185">Reference proteome</keyword>
<dbReference type="NCBIfam" id="TIGR04122">
    <property type="entry name" value="Xnuc_lig_assoc"/>
    <property type="match status" value="1"/>
</dbReference>
<dbReference type="InterPro" id="IPR050698">
    <property type="entry name" value="MBL"/>
</dbReference>
<name>A0A1N7NNV8_9RHOB</name>
<dbReference type="InterPro" id="IPR036866">
    <property type="entry name" value="RibonucZ/Hydroxyglut_hydro"/>
</dbReference>
<gene>
    <name evidence="1" type="ORF">SAMN05421774_10419</name>
</gene>
<dbReference type="PANTHER" id="PTHR11203">
    <property type="entry name" value="CLEAVAGE AND POLYADENYLATION SPECIFICITY FACTOR FAMILY MEMBER"/>
    <property type="match status" value="1"/>
</dbReference>
<reference evidence="1 2" key="1">
    <citation type="submission" date="2017-01" db="EMBL/GenBank/DDBJ databases">
        <authorList>
            <person name="Mah S.A."/>
            <person name="Swanson W.J."/>
            <person name="Moy G.W."/>
            <person name="Vacquier V.D."/>
        </authorList>
    </citation>
    <scope>NUCLEOTIDE SEQUENCE [LARGE SCALE GENOMIC DNA]</scope>
    <source>
        <strain evidence="1 2">DSM 26375</strain>
    </source>
</reference>
<dbReference type="GO" id="GO:0004521">
    <property type="term" value="F:RNA endonuclease activity"/>
    <property type="evidence" value="ECO:0007669"/>
    <property type="project" value="TreeGrafter"/>
</dbReference>
<dbReference type="Proteomes" id="UP000186141">
    <property type="component" value="Unassembled WGS sequence"/>
</dbReference>
<proteinExistence type="predicted"/>
<dbReference type="PANTHER" id="PTHR11203:SF49">
    <property type="entry name" value="BLL1145 PROTEIN"/>
    <property type="match status" value="1"/>
</dbReference>
<dbReference type="SUPFAM" id="SSF56281">
    <property type="entry name" value="Metallo-hydrolase/oxidoreductase"/>
    <property type="match status" value="1"/>
</dbReference>
<sequence length="319" mass="32765">MPRDPVLVVDPKGLACPAGGFHVDPSGKVALAVVTHAHADHARPGAGAYLATPGTAVMLRQRLGRVTVQELPFGQRLRVAGAEVSFHPSGHLPGAAQVRIEVGGEIWVVSGDYKTEEDGLAEPFEPVACHGFVTECTFGLPVFRWSPQALVADQIRGWWQSAAAAGQGAAIAAYSLGKAQRLLHLLAGTGPGPVLLHPAAAAATTALASVGYSLPAASVWDGAALPSGALLIAAPQAGLPARTRSAMASGWMALRGTRRGAGQGFVLSDHADWPGLNAAIRATGASRVLVTHGYEDAFARWLCEQGLDAAPLTSAAGRA</sequence>
<dbReference type="AlphaFoldDB" id="A0A1N7NNV8"/>
<dbReference type="Gene3D" id="3.60.15.10">
    <property type="entry name" value="Ribonuclease Z/Hydroxyacylglutathione hydrolase-like"/>
    <property type="match status" value="1"/>
</dbReference>
<dbReference type="OrthoDB" id="9803916at2"/>
<accession>A0A1N7NNV8</accession>
<organism evidence="1 2">
    <name type="scientific">Gemmobacter megaterium</name>
    <dbReference type="NCBI Taxonomy" id="1086013"/>
    <lineage>
        <taxon>Bacteria</taxon>
        <taxon>Pseudomonadati</taxon>
        <taxon>Pseudomonadota</taxon>
        <taxon>Alphaproteobacteria</taxon>
        <taxon>Rhodobacterales</taxon>
        <taxon>Paracoccaceae</taxon>
        <taxon>Gemmobacter</taxon>
    </lineage>
</organism>